<evidence type="ECO:0008006" key="3">
    <source>
        <dbReference type="Google" id="ProtNLM"/>
    </source>
</evidence>
<dbReference type="Proteomes" id="UP000799428">
    <property type="component" value="Unassembled WGS sequence"/>
</dbReference>
<reference evidence="1" key="1">
    <citation type="journal article" date="2020" name="Stud. Mycol.">
        <title>101 Dothideomycetes genomes: a test case for predicting lifestyles and emergence of pathogens.</title>
        <authorList>
            <person name="Haridas S."/>
            <person name="Albert R."/>
            <person name="Binder M."/>
            <person name="Bloem J."/>
            <person name="Labutti K."/>
            <person name="Salamov A."/>
            <person name="Andreopoulos B."/>
            <person name="Baker S."/>
            <person name="Barry K."/>
            <person name="Bills G."/>
            <person name="Bluhm B."/>
            <person name="Cannon C."/>
            <person name="Castanera R."/>
            <person name="Culley D."/>
            <person name="Daum C."/>
            <person name="Ezra D."/>
            <person name="Gonzalez J."/>
            <person name="Henrissat B."/>
            <person name="Kuo A."/>
            <person name="Liang C."/>
            <person name="Lipzen A."/>
            <person name="Lutzoni F."/>
            <person name="Magnuson J."/>
            <person name="Mondo S."/>
            <person name="Nolan M."/>
            <person name="Ohm R."/>
            <person name="Pangilinan J."/>
            <person name="Park H.-J."/>
            <person name="Ramirez L."/>
            <person name="Alfaro M."/>
            <person name="Sun H."/>
            <person name="Tritt A."/>
            <person name="Yoshinaga Y."/>
            <person name="Zwiers L.-H."/>
            <person name="Turgeon B."/>
            <person name="Goodwin S."/>
            <person name="Spatafora J."/>
            <person name="Crous P."/>
            <person name="Grigoriev I."/>
        </authorList>
    </citation>
    <scope>NUCLEOTIDE SEQUENCE</scope>
    <source>
        <strain evidence="1">CBS 279.74</strain>
    </source>
</reference>
<proteinExistence type="predicted"/>
<organism evidence="1 2">
    <name type="scientific">Pleomassaria siparia CBS 279.74</name>
    <dbReference type="NCBI Taxonomy" id="1314801"/>
    <lineage>
        <taxon>Eukaryota</taxon>
        <taxon>Fungi</taxon>
        <taxon>Dikarya</taxon>
        <taxon>Ascomycota</taxon>
        <taxon>Pezizomycotina</taxon>
        <taxon>Dothideomycetes</taxon>
        <taxon>Pleosporomycetidae</taxon>
        <taxon>Pleosporales</taxon>
        <taxon>Pleomassariaceae</taxon>
        <taxon>Pleomassaria</taxon>
    </lineage>
</organism>
<dbReference type="EMBL" id="MU005771">
    <property type="protein sequence ID" value="KAF2709048.1"/>
    <property type="molecule type" value="Genomic_DNA"/>
</dbReference>
<evidence type="ECO:0000313" key="1">
    <source>
        <dbReference type="EMBL" id="KAF2709048.1"/>
    </source>
</evidence>
<sequence length="194" mass="20888">MSSKPTVLFLSLDEKPWFDEMYSPLINALADRATIKRSRSSAQYLTTSPPAAVLVPDVGIITNQDAIATLKTYVANGGTAIFGCTFSSFITPLAMAAFWKDNFNKPWRSGNYTRENVQLDASVAASMKSGDALADTYSQKALFLAGVKKTEVLYGNSSEAAIVWAKYGQGWIGYIGDVNGEKGSDDVIVAMCGL</sequence>
<keyword evidence="2" id="KW-1185">Reference proteome</keyword>
<gene>
    <name evidence="1" type="ORF">K504DRAFT_433846</name>
</gene>
<accession>A0A6G1K8A7</accession>
<evidence type="ECO:0000313" key="2">
    <source>
        <dbReference type="Proteomes" id="UP000799428"/>
    </source>
</evidence>
<dbReference type="OrthoDB" id="167809at2759"/>
<name>A0A6G1K8A7_9PLEO</name>
<protein>
    <recommendedName>
        <fullName evidence="3">DJ-1/PfpI domain-containing protein</fullName>
    </recommendedName>
</protein>
<dbReference type="AlphaFoldDB" id="A0A6G1K8A7"/>